<proteinExistence type="predicted"/>
<keyword evidence="2" id="KW-1185">Reference proteome</keyword>
<name>A0ACC1C243_9ROSI</name>
<accession>A0ACC1C243</accession>
<organism evidence="1 2">
    <name type="scientific">Pistacia atlantica</name>
    <dbReference type="NCBI Taxonomy" id="434234"/>
    <lineage>
        <taxon>Eukaryota</taxon>
        <taxon>Viridiplantae</taxon>
        <taxon>Streptophyta</taxon>
        <taxon>Embryophyta</taxon>
        <taxon>Tracheophyta</taxon>
        <taxon>Spermatophyta</taxon>
        <taxon>Magnoliopsida</taxon>
        <taxon>eudicotyledons</taxon>
        <taxon>Gunneridae</taxon>
        <taxon>Pentapetalae</taxon>
        <taxon>rosids</taxon>
        <taxon>malvids</taxon>
        <taxon>Sapindales</taxon>
        <taxon>Anacardiaceae</taxon>
        <taxon>Pistacia</taxon>
    </lineage>
</organism>
<evidence type="ECO:0000313" key="2">
    <source>
        <dbReference type="Proteomes" id="UP001164250"/>
    </source>
</evidence>
<dbReference type="EMBL" id="CM047898">
    <property type="protein sequence ID" value="KAJ0106331.1"/>
    <property type="molecule type" value="Genomic_DNA"/>
</dbReference>
<protein>
    <submittedName>
        <fullName evidence="1">Uncharacterized protein</fullName>
    </submittedName>
</protein>
<evidence type="ECO:0000313" key="1">
    <source>
        <dbReference type="EMBL" id="KAJ0106331.1"/>
    </source>
</evidence>
<reference evidence="2" key="1">
    <citation type="journal article" date="2023" name="G3 (Bethesda)">
        <title>Genome assembly and association tests identify interacting loci associated with vigor, precocity, and sex in interspecific pistachio rootstocks.</title>
        <authorList>
            <person name="Palmer W."/>
            <person name="Jacygrad E."/>
            <person name="Sagayaradj S."/>
            <person name="Cavanaugh K."/>
            <person name="Han R."/>
            <person name="Bertier L."/>
            <person name="Beede B."/>
            <person name="Kafkas S."/>
            <person name="Golino D."/>
            <person name="Preece J."/>
            <person name="Michelmore R."/>
        </authorList>
    </citation>
    <scope>NUCLEOTIDE SEQUENCE [LARGE SCALE GENOMIC DNA]</scope>
</reference>
<gene>
    <name evidence="1" type="ORF">Patl1_19339</name>
</gene>
<sequence length="160" mass="17552">MNPRVFEISKTKYCSDSRDFKGSEVGEFTLAGLDSCEVRLVGCVNALFVNKLKGCNVYAGPVTGSILIEEVEGCVLVLASHQNRIHFAKSCDFYLRVRSRPIIEDCNGVRFGPYCSKYEGIEEYLEAAALSEETGSWGNVDDFVVGESFKVPIGVGFAGR</sequence>
<dbReference type="Proteomes" id="UP001164250">
    <property type="component" value="Chromosome 2"/>
</dbReference>
<comment type="caution">
    <text evidence="1">The sequence shown here is derived from an EMBL/GenBank/DDBJ whole genome shotgun (WGS) entry which is preliminary data.</text>
</comment>